<gene>
    <name evidence="2" type="ORF">CJOHNSTONI_LOCUS8839</name>
</gene>
<sequence>MELNDHKVKRSALRRASSSRRTTRSAAIRIELRASPITRASRPLQLYSSIKVKSSTRQTPIIHPFLSSPVANAATLP</sequence>
<feature type="region of interest" description="Disordered" evidence="1">
    <location>
        <begin position="1"/>
        <end position="24"/>
    </location>
</feature>
<evidence type="ECO:0000256" key="1">
    <source>
        <dbReference type="SAM" id="MobiDB-lite"/>
    </source>
</evidence>
<keyword evidence="3" id="KW-1185">Reference proteome</keyword>
<reference evidence="2" key="1">
    <citation type="submission" date="2021-09" db="EMBL/GenBank/DDBJ databases">
        <authorList>
            <consortium name="Pathogen Informatics"/>
        </authorList>
    </citation>
    <scope>NUCLEOTIDE SEQUENCE</scope>
</reference>
<feature type="compositionally biased region" description="Basic residues" evidence="1">
    <location>
        <begin position="7"/>
        <end position="23"/>
    </location>
</feature>
<dbReference type="Proteomes" id="UP000746747">
    <property type="component" value="Unassembled WGS sequence"/>
</dbReference>
<evidence type="ECO:0000313" key="2">
    <source>
        <dbReference type="EMBL" id="CAG9539221.1"/>
    </source>
</evidence>
<protein>
    <submittedName>
        <fullName evidence="2">Uncharacterized protein</fullName>
    </submittedName>
</protein>
<accession>A0A8J2M3L7</accession>
<dbReference type="AlphaFoldDB" id="A0A8J2M3L7"/>
<comment type="caution">
    <text evidence="2">The sequence shown here is derived from an EMBL/GenBank/DDBJ whole genome shotgun (WGS) entry which is preliminary data.</text>
</comment>
<organism evidence="2 3">
    <name type="scientific">Cercopithifilaria johnstoni</name>
    <dbReference type="NCBI Taxonomy" id="2874296"/>
    <lineage>
        <taxon>Eukaryota</taxon>
        <taxon>Metazoa</taxon>
        <taxon>Ecdysozoa</taxon>
        <taxon>Nematoda</taxon>
        <taxon>Chromadorea</taxon>
        <taxon>Rhabditida</taxon>
        <taxon>Spirurina</taxon>
        <taxon>Spiruromorpha</taxon>
        <taxon>Filarioidea</taxon>
        <taxon>Onchocercidae</taxon>
        <taxon>Cercopithifilaria</taxon>
    </lineage>
</organism>
<evidence type="ECO:0000313" key="3">
    <source>
        <dbReference type="Proteomes" id="UP000746747"/>
    </source>
</evidence>
<dbReference type="EMBL" id="CAKAEH010001759">
    <property type="protein sequence ID" value="CAG9539221.1"/>
    <property type="molecule type" value="Genomic_DNA"/>
</dbReference>
<name>A0A8J2M3L7_9BILA</name>
<proteinExistence type="predicted"/>